<evidence type="ECO:0000313" key="1">
    <source>
        <dbReference type="EMBL" id="GAI12495.1"/>
    </source>
</evidence>
<reference evidence="1" key="1">
    <citation type="journal article" date="2014" name="Front. Microbiol.">
        <title>High frequency of phylogenetically diverse reductive dehalogenase-homologous genes in deep subseafloor sedimentary metagenomes.</title>
        <authorList>
            <person name="Kawai M."/>
            <person name="Futagami T."/>
            <person name="Toyoda A."/>
            <person name="Takaki Y."/>
            <person name="Nishi S."/>
            <person name="Hori S."/>
            <person name="Arai W."/>
            <person name="Tsubouchi T."/>
            <person name="Morono Y."/>
            <person name="Uchiyama I."/>
            <person name="Ito T."/>
            <person name="Fujiyama A."/>
            <person name="Inagaki F."/>
            <person name="Takami H."/>
        </authorList>
    </citation>
    <scope>NUCLEOTIDE SEQUENCE</scope>
    <source>
        <strain evidence="1">Expedition CK06-06</strain>
    </source>
</reference>
<protein>
    <submittedName>
        <fullName evidence="1">Uncharacterized protein</fullName>
    </submittedName>
</protein>
<dbReference type="EMBL" id="BARV01007769">
    <property type="protein sequence ID" value="GAI12495.1"/>
    <property type="molecule type" value="Genomic_DNA"/>
</dbReference>
<dbReference type="AlphaFoldDB" id="X1MCV1"/>
<organism evidence="1">
    <name type="scientific">marine sediment metagenome</name>
    <dbReference type="NCBI Taxonomy" id="412755"/>
    <lineage>
        <taxon>unclassified sequences</taxon>
        <taxon>metagenomes</taxon>
        <taxon>ecological metagenomes</taxon>
    </lineage>
</organism>
<comment type="caution">
    <text evidence="1">The sequence shown here is derived from an EMBL/GenBank/DDBJ whole genome shotgun (WGS) entry which is preliminary data.</text>
</comment>
<accession>X1MCV1</accession>
<gene>
    <name evidence="1" type="ORF">S06H3_15766</name>
</gene>
<proteinExistence type="predicted"/>
<sequence>MAGVFDMKKKLEDAWLKCVNCGYTSKLWGDEDEVFAMFHLLGSLSCPDCFSPLKIGIIYRQVKE</sequence>
<name>X1MCV1_9ZZZZ</name>